<evidence type="ECO:0000313" key="2">
    <source>
        <dbReference type="Proteomes" id="UP000322659"/>
    </source>
</evidence>
<accession>A0ABY3KBG0</accession>
<organism evidence="1 2">
    <name type="scientific">Brachyspira aalborgi</name>
    <dbReference type="NCBI Taxonomy" id="29522"/>
    <lineage>
        <taxon>Bacteria</taxon>
        <taxon>Pseudomonadati</taxon>
        <taxon>Spirochaetota</taxon>
        <taxon>Spirochaetia</taxon>
        <taxon>Brachyspirales</taxon>
        <taxon>Brachyspiraceae</taxon>
        <taxon>Brachyspira</taxon>
    </lineage>
</organism>
<sequence>MNLVAGDFDYTESTKTLTLSYSGRNKISSASLTAKQKYQYTITFKFTDYISEETKTLDVKVNLIKAQMITQNDIENMMKSVNYKEGGLLLGGTPSAGDIIIGDGAATKFSFANAIFSSSNPNFKSTGETTSLSQSASTIKASSKAFSVAYAIANTSLFKEYFGSSVFDIDYDSTLPTISVKDCTFTLKFKKLNSGYALSSEVSRLTTSGLTIKLTLDSKADWK</sequence>
<dbReference type="EMBL" id="SAXZ01000009">
    <property type="protein sequence ID" value="TXJ33397.1"/>
    <property type="molecule type" value="Genomic_DNA"/>
</dbReference>
<proteinExistence type="predicted"/>
<comment type="caution">
    <text evidence="1">The sequence shown here is derived from an EMBL/GenBank/DDBJ whole genome shotgun (WGS) entry which is preliminary data.</text>
</comment>
<reference evidence="1 2" key="1">
    <citation type="journal article" date="1992" name="Lakartidningen">
        <title>[Penicillin V and not amoxicillin is the first choice preparation in acute otitis].</title>
        <authorList>
            <person name="Kamme C."/>
            <person name="Lundgren K."/>
            <person name="Prellner K."/>
        </authorList>
    </citation>
    <scope>NUCLEOTIDE SEQUENCE [LARGE SCALE GENOMIC DNA]</scope>
    <source>
        <strain evidence="1 2">PC5099IV</strain>
    </source>
</reference>
<gene>
    <name evidence="1" type="ORF">EPJ71_03975</name>
</gene>
<dbReference type="Proteomes" id="UP000322659">
    <property type="component" value="Unassembled WGS sequence"/>
</dbReference>
<dbReference type="RefSeq" id="WP_147748397.1">
    <property type="nucleotide sequence ID" value="NZ_SAXZ01000009.1"/>
</dbReference>
<name>A0ABY3KBG0_9SPIR</name>
<evidence type="ECO:0000313" key="1">
    <source>
        <dbReference type="EMBL" id="TXJ33397.1"/>
    </source>
</evidence>
<protein>
    <submittedName>
        <fullName evidence="1">Uncharacterized protein</fullName>
    </submittedName>
</protein>
<keyword evidence="2" id="KW-1185">Reference proteome</keyword>